<organism evidence="1 2">
    <name type="scientific">Stereocaulon virgatum</name>
    <dbReference type="NCBI Taxonomy" id="373712"/>
    <lineage>
        <taxon>Eukaryota</taxon>
        <taxon>Fungi</taxon>
        <taxon>Dikarya</taxon>
        <taxon>Ascomycota</taxon>
        <taxon>Pezizomycotina</taxon>
        <taxon>Lecanoromycetes</taxon>
        <taxon>OSLEUM clade</taxon>
        <taxon>Lecanoromycetidae</taxon>
        <taxon>Lecanorales</taxon>
        <taxon>Lecanorineae</taxon>
        <taxon>Stereocaulaceae</taxon>
        <taxon>Stereocaulon</taxon>
    </lineage>
</organism>
<protein>
    <recommendedName>
        <fullName evidence="3">Actin-like ATPase domain-containing protein</fullName>
    </recommendedName>
</protein>
<evidence type="ECO:0008006" key="3">
    <source>
        <dbReference type="Google" id="ProtNLM"/>
    </source>
</evidence>
<dbReference type="Gene3D" id="3.90.640.10">
    <property type="entry name" value="Actin, Chain A, domain 4"/>
    <property type="match status" value="1"/>
</dbReference>
<dbReference type="PANTHER" id="PTHR42749:SF1">
    <property type="entry name" value="CELL SHAPE-DETERMINING PROTEIN MREB"/>
    <property type="match status" value="1"/>
</dbReference>
<sequence>MSTQSQVDLVVGIDFGMTCTGVAYSTTKMPTPRVIQKWPGKLLEANNKVPSSIFYWPRTKIAKAWGFESQHLDGTKEWFKRYLDPDVLRGLEGTARKRRTQNGTDGLQDPDIPDTDEVRKWYRDYMSCLYAHVSGVIQKQTGLWESKCVEFIFSLPCTFTKLEIGRDLLALIAQAGFGKGGERHTVELGLTEPEAAAVYTIKETAVEFKLGTTILVCDAGGGTTDFAILSSIGNDEDESELQELDVVEGQNVGSTNIDMAFEEMVEQRLAAVRPALPEITAWSMMNSTEFLGWKCGFGQEDSRAFRSFPISVPTVDRDFNHQEAEIENGKMNFSQQDFRDLFDPEVEKIIILISKQLDSLKRKHRNKKLDYLILSGGLGSSAYIQSKLSTAFVGSRDQPNLQILVSEEPQLAVVKGIVIDRNQKLKSGRAVLKGRACRASYGIEGLAPYDKRKHQGLPVIKAPDGQLWTENQIDWIIKKGDMIDPEKPLIIHHSTQFRKNEERIGNVPIVMSHNEPNRLPSSTQNPDVSPVCTVLSDLSKIDLNKLDAKKVSSKLLKFRRQRYYEGDFDLKVIIGATDMKFELWLQGVKCMNSNEIGVEWDKAPIRGR</sequence>
<evidence type="ECO:0000313" key="2">
    <source>
        <dbReference type="Proteomes" id="UP001590950"/>
    </source>
</evidence>
<dbReference type="CDD" id="cd10170">
    <property type="entry name" value="ASKHA_NBD_HSP70"/>
    <property type="match status" value="1"/>
</dbReference>
<proteinExistence type="predicted"/>
<reference evidence="1 2" key="1">
    <citation type="submission" date="2024-09" db="EMBL/GenBank/DDBJ databases">
        <title>Rethinking Asexuality: The Enigmatic Case of Functional Sexual Genes in Lepraria (Stereocaulaceae).</title>
        <authorList>
            <person name="Doellman M."/>
            <person name="Sun Y."/>
            <person name="Barcenas-Pena A."/>
            <person name="Lumbsch H.T."/>
            <person name="Grewe F."/>
        </authorList>
    </citation>
    <scope>NUCLEOTIDE SEQUENCE [LARGE SCALE GENOMIC DNA]</scope>
    <source>
        <strain evidence="1 2">Mercado 3170</strain>
    </source>
</reference>
<dbReference type="InterPro" id="IPR043129">
    <property type="entry name" value="ATPase_NBD"/>
</dbReference>
<name>A0ABR3ZVJ9_9LECA</name>
<dbReference type="Proteomes" id="UP001590950">
    <property type="component" value="Unassembled WGS sequence"/>
</dbReference>
<gene>
    <name evidence="1" type="ORF">N7G274_010022</name>
</gene>
<dbReference type="Gene3D" id="3.30.420.40">
    <property type="match status" value="2"/>
</dbReference>
<evidence type="ECO:0000313" key="1">
    <source>
        <dbReference type="EMBL" id="KAL2037333.1"/>
    </source>
</evidence>
<comment type="caution">
    <text evidence="1">The sequence shown here is derived from an EMBL/GenBank/DDBJ whole genome shotgun (WGS) entry which is preliminary data.</text>
</comment>
<keyword evidence="2" id="KW-1185">Reference proteome</keyword>
<accession>A0ABR3ZVJ9</accession>
<dbReference type="EMBL" id="JBEFKJ010000042">
    <property type="protein sequence ID" value="KAL2037333.1"/>
    <property type="molecule type" value="Genomic_DNA"/>
</dbReference>
<dbReference type="PANTHER" id="PTHR42749">
    <property type="entry name" value="CELL SHAPE-DETERMINING PROTEIN MREB"/>
    <property type="match status" value="1"/>
</dbReference>
<dbReference type="SUPFAM" id="SSF53067">
    <property type="entry name" value="Actin-like ATPase domain"/>
    <property type="match status" value="2"/>
</dbReference>